<protein>
    <submittedName>
        <fullName evidence="3">FAM86 N-terminal domain-containing protein</fullName>
    </submittedName>
</protein>
<evidence type="ECO:0000313" key="2">
    <source>
        <dbReference type="Proteomes" id="UP000887540"/>
    </source>
</evidence>
<reference evidence="3" key="1">
    <citation type="submission" date="2022-11" db="UniProtKB">
        <authorList>
            <consortium name="WormBaseParasite"/>
        </authorList>
    </citation>
    <scope>IDENTIFICATION</scope>
</reference>
<feature type="compositionally biased region" description="Polar residues" evidence="1">
    <location>
        <begin position="1"/>
        <end position="15"/>
    </location>
</feature>
<dbReference type="Proteomes" id="UP000887540">
    <property type="component" value="Unplaced"/>
</dbReference>
<organism evidence="2 3">
    <name type="scientific">Acrobeloides nanus</name>
    <dbReference type="NCBI Taxonomy" id="290746"/>
    <lineage>
        <taxon>Eukaryota</taxon>
        <taxon>Metazoa</taxon>
        <taxon>Ecdysozoa</taxon>
        <taxon>Nematoda</taxon>
        <taxon>Chromadorea</taxon>
        <taxon>Rhabditida</taxon>
        <taxon>Tylenchina</taxon>
        <taxon>Cephalobomorpha</taxon>
        <taxon>Cephaloboidea</taxon>
        <taxon>Cephalobidae</taxon>
        <taxon>Acrobeloides</taxon>
    </lineage>
</organism>
<dbReference type="PANTHER" id="PTHR14614">
    <property type="entry name" value="HEPATOCELLULAR CARCINOMA-ASSOCIATED ANTIGEN"/>
    <property type="match status" value="1"/>
</dbReference>
<dbReference type="Gene3D" id="3.40.50.150">
    <property type="entry name" value="Vaccinia Virus protein VP39"/>
    <property type="match status" value="1"/>
</dbReference>
<dbReference type="PANTHER" id="PTHR14614:SF130">
    <property type="entry name" value="PROTEIN-LYSINE N-METHYLTRANSFERASE EEF2KMT"/>
    <property type="match status" value="1"/>
</dbReference>
<accession>A0A914C782</accession>
<name>A0A914C782_9BILA</name>
<sequence length="337" mass="38481">MESVGVQESSSQNPDVANKGDKETKFVYPDSFYPKFLNEIKDQDVVLFFKYYISGVEINESLLDSFTSFIINEENSPLVEQILHSNLLKHYPTSKSNRIQVLKRIIARLSFQSIFNDTLFEALSNAIITKNDGGYSYRSFIDMKKGGVIVVRKMDALVTFGTTGMTCWRASAVLAEYISRFCDFDDKNLLELGAGCGLSGIAAAKYHNVKNLYFTDRSEQVLEQLNENIRINFPEESRNITIQKLDWDHFNEEELLVSPDIILGADLLYNENSFPGLCSALKKLLTKHDSYAIFAHNIRNRCTLETFFDVELARHNLKPKRICQALLPKDEKGIDFF</sequence>
<dbReference type="AlphaFoldDB" id="A0A914C782"/>
<dbReference type="InterPro" id="IPR019410">
    <property type="entry name" value="Methyltransf_16"/>
</dbReference>
<dbReference type="InterPro" id="IPR029063">
    <property type="entry name" value="SAM-dependent_MTases_sf"/>
</dbReference>
<dbReference type="CDD" id="cd02440">
    <property type="entry name" value="AdoMet_MTases"/>
    <property type="match status" value="1"/>
</dbReference>
<dbReference type="WBParaSite" id="ACRNAN_Path_481.g1805.t1">
    <property type="protein sequence ID" value="ACRNAN_Path_481.g1805.t1"/>
    <property type="gene ID" value="ACRNAN_Path_481.g1805"/>
</dbReference>
<dbReference type="Pfam" id="PF10294">
    <property type="entry name" value="Methyltransf_16"/>
    <property type="match status" value="1"/>
</dbReference>
<evidence type="ECO:0000313" key="3">
    <source>
        <dbReference type="WBParaSite" id="ACRNAN_Path_481.g1805.t1"/>
    </source>
</evidence>
<dbReference type="SUPFAM" id="SSF53335">
    <property type="entry name" value="S-adenosyl-L-methionine-dependent methyltransferases"/>
    <property type="match status" value="1"/>
</dbReference>
<keyword evidence="2" id="KW-1185">Reference proteome</keyword>
<proteinExistence type="predicted"/>
<evidence type="ECO:0000256" key="1">
    <source>
        <dbReference type="SAM" id="MobiDB-lite"/>
    </source>
</evidence>
<feature type="region of interest" description="Disordered" evidence="1">
    <location>
        <begin position="1"/>
        <end position="22"/>
    </location>
</feature>